<evidence type="ECO:0000256" key="1">
    <source>
        <dbReference type="PROSITE-ProRule" id="PRU10141"/>
    </source>
</evidence>
<name>A0AA88REV9_9ASTE</name>
<dbReference type="PROSITE" id="PS00107">
    <property type="entry name" value="PROTEIN_KINASE_ATP"/>
    <property type="match status" value="1"/>
</dbReference>
<keyword evidence="4" id="KW-1185">Reference proteome</keyword>
<comment type="caution">
    <text evidence="3">The sequence shown here is derived from an EMBL/GenBank/DDBJ whole genome shotgun (WGS) entry which is preliminary data.</text>
</comment>
<dbReference type="Proteomes" id="UP001187471">
    <property type="component" value="Unassembled WGS sequence"/>
</dbReference>
<dbReference type="InterPro" id="IPR020635">
    <property type="entry name" value="Tyr_kinase_cat_dom"/>
</dbReference>
<keyword evidence="1" id="KW-0067">ATP-binding</keyword>
<reference evidence="3" key="1">
    <citation type="submission" date="2022-12" db="EMBL/GenBank/DDBJ databases">
        <title>Draft genome assemblies for two species of Escallonia (Escalloniales).</title>
        <authorList>
            <person name="Chanderbali A."/>
            <person name="Dervinis C."/>
            <person name="Anghel I."/>
            <person name="Soltis D."/>
            <person name="Soltis P."/>
            <person name="Zapata F."/>
        </authorList>
    </citation>
    <scope>NUCLEOTIDE SEQUENCE</scope>
    <source>
        <strain evidence="3">UCBG92.1500</strain>
        <tissue evidence="3">Leaf</tissue>
    </source>
</reference>
<dbReference type="InterPro" id="IPR001245">
    <property type="entry name" value="Ser-Thr/Tyr_kinase_cat_dom"/>
</dbReference>
<gene>
    <name evidence="3" type="ORF">RJ640_000010</name>
</gene>
<dbReference type="InterPro" id="IPR011009">
    <property type="entry name" value="Kinase-like_dom_sf"/>
</dbReference>
<dbReference type="Pfam" id="PF07714">
    <property type="entry name" value="PK_Tyr_Ser-Thr"/>
    <property type="match status" value="1"/>
</dbReference>
<dbReference type="PANTHER" id="PTHR48055:SF36">
    <property type="entry name" value="PROTEIN KINASE, PLANT-TYPE, PUTATIVE-RELATED"/>
    <property type="match status" value="1"/>
</dbReference>
<protein>
    <recommendedName>
        <fullName evidence="2">Tyrosine-protein kinase catalytic domain-containing protein</fullName>
    </recommendedName>
</protein>
<dbReference type="GO" id="GO:0016020">
    <property type="term" value="C:membrane"/>
    <property type="evidence" value="ECO:0007669"/>
    <property type="project" value="TreeGrafter"/>
</dbReference>
<keyword evidence="1" id="KW-0547">Nucleotide-binding</keyword>
<organism evidence="3 4">
    <name type="scientific">Escallonia rubra</name>
    <dbReference type="NCBI Taxonomy" id="112253"/>
    <lineage>
        <taxon>Eukaryota</taxon>
        <taxon>Viridiplantae</taxon>
        <taxon>Streptophyta</taxon>
        <taxon>Embryophyta</taxon>
        <taxon>Tracheophyta</taxon>
        <taxon>Spermatophyta</taxon>
        <taxon>Magnoliopsida</taxon>
        <taxon>eudicotyledons</taxon>
        <taxon>Gunneridae</taxon>
        <taxon>Pentapetalae</taxon>
        <taxon>asterids</taxon>
        <taxon>campanulids</taxon>
        <taxon>Escalloniales</taxon>
        <taxon>Escalloniaceae</taxon>
        <taxon>Escallonia</taxon>
    </lineage>
</organism>
<dbReference type="Gene3D" id="3.30.200.20">
    <property type="entry name" value="Phosphorylase Kinase, domain 1"/>
    <property type="match status" value="1"/>
</dbReference>
<dbReference type="InterPro" id="IPR051564">
    <property type="entry name" value="LRR_receptor-like_kinase"/>
</dbReference>
<dbReference type="GO" id="GO:0005524">
    <property type="term" value="F:ATP binding"/>
    <property type="evidence" value="ECO:0007669"/>
    <property type="project" value="UniProtKB-UniRule"/>
</dbReference>
<sequence length="232" mass="26331">MTLVCVLTRHRKSKRDEHELDLQPTTLHRRISYHELLVATNGFLESNLLGSGSFGSVHRGVLSDGIVVAIKKRLSKVLRQNVKLFATFVTEISRRLSLVALTLISKLWFWSTCQMGVWKSEYGSEGSVSTWCDVYSYGIMLMEMLTRKTPIDDMFAGDMSLKRWVKESLPDTMTEVIDANLLLGQESEHYSAKLECVSSIMVLALECSAESPDQRINMNVVLEKLKKIRVKL</sequence>
<dbReference type="AlphaFoldDB" id="A0AA88REV9"/>
<dbReference type="PANTHER" id="PTHR48055">
    <property type="entry name" value="LEUCINE-RICH REPEAT RECEPTOR PROTEIN KINASE EMS1"/>
    <property type="match status" value="1"/>
</dbReference>
<dbReference type="SUPFAM" id="SSF56112">
    <property type="entry name" value="Protein kinase-like (PK-like)"/>
    <property type="match status" value="1"/>
</dbReference>
<evidence type="ECO:0000313" key="4">
    <source>
        <dbReference type="Proteomes" id="UP001187471"/>
    </source>
</evidence>
<dbReference type="GO" id="GO:0004713">
    <property type="term" value="F:protein tyrosine kinase activity"/>
    <property type="evidence" value="ECO:0007669"/>
    <property type="project" value="InterPro"/>
</dbReference>
<dbReference type="Gene3D" id="1.10.510.10">
    <property type="entry name" value="Transferase(Phosphotransferase) domain 1"/>
    <property type="match status" value="1"/>
</dbReference>
<evidence type="ECO:0000313" key="3">
    <source>
        <dbReference type="EMBL" id="KAK2988249.1"/>
    </source>
</evidence>
<evidence type="ECO:0000259" key="2">
    <source>
        <dbReference type="SMART" id="SM00219"/>
    </source>
</evidence>
<dbReference type="EMBL" id="JAVXUO010000904">
    <property type="protein sequence ID" value="KAK2988249.1"/>
    <property type="molecule type" value="Genomic_DNA"/>
</dbReference>
<feature type="domain" description="Tyrosine-protein kinase catalytic" evidence="2">
    <location>
        <begin position="43"/>
        <end position="225"/>
    </location>
</feature>
<dbReference type="SMART" id="SM00219">
    <property type="entry name" value="TyrKc"/>
    <property type="match status" value="1"/>
</dbReference>
<proteinExistence type="predicted"/>
<feature type="non-terminal residue" evidence="3">
    <location>
        <position position="1"/>
    </location>
</feature>
<accession>A0AA88REV9</accession>
<dbReference type="InterPro" id="IPR017441">
    <property type="entry name" value="Protein_kinase_ATP_BS"/>
</dbReference>
<feature type="binding site" evidence="1">
    <location>
        <position position="72"/>
    </location>
    <ligand>
        <name>ATP</name>
        <dbReference type="ChEBI" id="CHEBI:30616"/>
    </ligand>
</feature>